<dbReference type="InterPro" id="IPR007332">
    <property type="entry name" value="DUF411"/>
</dbReference>
<evidence type="ECO:0000256" key="1">
    <source>
        <dbReference type="SAM" id="SignalP"/>
    </source>
</evidence>
<organism evidence="2 3">
    <name type="scientific">Spongiibacter thalassae</name>
    <dbReference type="NCBI Taxonomy" id="2721624"/>
    <lineage>
        <taxon>Bacteria</taxon>
        <taxon>Pseudomonadati</taxon>
        <taxon>Pseudomonadota</taxon>
        <taxon>Gammaproteobacteria</taxon>
        <taxon>Cellvibrionales</taxon>
        <taxon>Spongiibacteraceae</taxon>
        <taxon>Spongiibacter</taxon>
    </lineage>
</organism>
<proteinExistence type="predicted"/>
<dbReference type="EMBL" id="JAAWWK010000001">
    <property type="protein sequence ID" value="NKI16315.1"/>
    <property type="molecule type" value="Genomic_DNA"/>
</dbReference>
<name>A0ABX1GAY7_9GAMM</name>
<dbReference type="Pfam" id="PF04214">
    <property type="entry name" value="DUF411"/>
    <property type="match status" value="1"/>
</dbReference>
<sequence length="147" mass="16148">MKSQLFSLLLLGSFSLPLLAQNADPFTVYKNPQCGCCSKWIDHLRDDGFSASGENRDDMPTLKAELKVPANLQSCHTGVQGNFVFEGHIPSAVVRRFLDNPPEGAYGLAVPGMPIGSPGMEMGPRRDRYDVIVLMHDGNHQVYTTIN</sequence>
<protein>
    <submittedName>
        <fullName evidence="2">DUF411 domain-containing protein</fullName>
    </submittedName>
</protein>
<dbReference type="Proteomes" id="UP000765845">
    <property type="component" value="Unassembled WGS sequence"/>
</dbReference>
<keyword evidence="3" id="KW-1185">Reference proteome</keyword>
<feature type="chain" id="PRO_5045382148" evidence="1">
    <location>
        <begin position="21"/>
        <end position="147"/>
    </location>
</feature>
<evidence type="ECO:0000313" key="2">
    <source>
        <dbReference type="EMBL" id="NKI16315.1"/>
    </source>
</evidence>
<feature type="signal peptide" evidence="1">
    <location>
        <begin position="1"/>
        <end position="20"/>
    </location>
</feature>
<accession>A0ABX1GAY7</accession>
<comment type="caution">
    <text evidence="2">The sequence shown here is derived from an EMBL/GenBank/DDBJ whole genome shotgun (WGS) entry which is preliminary data.</text>
</comment>
<dbReference type="RefSeq" id="WP_168448840.1">
    <property type="nucleotide sequence ID" value="NZ_JAAWWK010000001.1"/>
</dbReference>
<keyword evidence="1" id="KW-0732">Signal</keyword>
<reference evidence="2 3" key="1">
    <citation type="submission" date="2020-04" db="EMBL/GenBank/DDBJ databases">
        <authorList>
            <person name="Yoon J."/>
        </authorList>
    </citation>
    <scope>NUCLEOTIDE SEQUENCE [LARGE SCALE GENOMIC DNA]</scope>
    <source>
        <strain evidence="2 3">KMU-166</strain>
    </source>
</reference>
<evidence type="ECO:0000313" key="3">
    <source>
        <dbReference type="Proteomes" id="UP000765845"/>
    </source>
</evidence>
<gene>
    <name evidence="2" type="ORF">HCU74_02665</name>
</gene>